<evidence type="ECO:0000313" key="3">
    <source>
        <dbReference type="Proteomes" id="UP000252731"/>
    </source>
</evidence>
<name>A0A366JVF6_CYTFI</name>
<sequence length="59" mass="6983">MQNNRSSKQTFMFFIIYFALLCCLIFAAVILNPSFLQEKPQKFLLLFQKNSRFRSTNGK</sequence>
<gene>
    <name evidence="2" type="ORF">DFO70_106219</name>
</gene>
<keyword evidence="1" id="KW-1133">Transmembrane helix</keyword>
<dbReference type="EMBL" id="QNSF01000006">
    <property type="protein sequence ID" value="RBP93088.1"/>
    <property type="molecule type" value="Genomic_DNA"/>
</dbReference>
<keyword evidence="3" id="KW-1185">Reference proteome</keyword>
<reference evidence="2 3" key="1">
    <citation type="submission" date="2018-06" db="EMBL/GenBank/DDBJ databases">
        <title>Freshwater and sediment microbial communities from various areas in North America, analyzing microbe dynamics in response to fracking.</title>
        <authorList>
            <person name="Lamendella R."/>
        </authorList>
    </citation>
    <scope>NUCLEOTIDE SEQUENCE [LARGE SCALE GENOMIC DNA]</scope>
    <source>
        <strain evidence="2 3">14_TX</strain>
    </source>
</reference>
<keyword evidence="1" id="KW-0472">Membrane</keyword>
<evidence type="ECO:0000256" key="1">
    <source>
        <dbReference type="SAM" id="Phobius"/>
    </source>
</evidence>
<dbReference type="Proteomes" id="UP000252731">
    <property type="component" value="Unassembled WGS sequence"/>
</dbReference>
<comment type="caution">
    <text evidence="2">The sequence shown here is derived from an EMBL/GenBank/DDBJ whole genome shotgun (WGS) entry which is preliminary data.</text>
</comment>
<accession>A0A366JVF6</accession>
<protein>
    <submittedName>
        <fullName evidence="2">Uncharacterized protein</fullName>
    </submittedName>
</protein>
<feature type="transmembrane region" description="Helical" evidence="1">
    <location>
        <begin position="12"/>
        <end position="31"/>
    </location>
</feature>
<dbReference type="AlphaFoldDB" id="A0A366JVF6"/>
<proteinExistence type="predicted"/>
<organism evidence="2 3">
    <name type="scientific">Cytobacillus firmus</name>
    <name type="common">Bacillus firmus</name>
    <dbReference type="NCBI Taxonomy" id="1399"/>
    <lineage>
        <taxon>Bacteria</taxon>
        <taxon>Bacillati</taxon>
        <taxon>Bacillota</taxon>
        <taxon>Bacilli</taxon>
        <taxon>Bacillales</taxon>
        <taxon>Bacillaceae</taxon>
        <taxon>Cytobacillus</taxon>
    </lineage>
</organism>
<keyword evidence="1" id="KW-0812">Transmembrane</keyword>
<evidence type="ECO:0000313" key="2">
    <source>
        <dbReference type="EMBL" id="RBP93088.1"/>
    </source>
</evidence>